<feature type="coiled-coil region" evidence="1">
    <location>
        <begin position="122"/>
        <end position="149"/>
    </location>
</feature>
<proteinExistence type="predicted"/>
<dbReference type="EMBL" id="JBBJCI010000256">
    <property type="protein sequence ID" value="KAK7236856.1"/>
    <property type="molecule type" value="Genomic_DNA"/>
</dbReference>
<keyword evidence="3" id="KW-1133">Transmembrane helix</keyword>
<evidence type="ECO:0000313" key="5">
    <source>
        <dbReference type="Proteomes" id="UP001363151"/>
    </source>
</evidence>
<name>A0ABR1FS43_AURAN</name>
<organism evidence="4 5">
    <name type="scientific">Aureococcus anophagefferens</name>
    <name type="common">Harmful bloom alga</name>
    <dbReference type="NCBI Taxonomy" id="44056"/>
    <lineage>
        <taxon>Eukaryota</taxon>
        <taxon>Sar</taxon>
        <taxon>Stramenopiles</taxon>
        <taxon>Ochrophyta</taxon>
        <taxon>Pelagophyceae</taxon>
        <taxon>Pelagomonadales</taxon>
        <taxon>Pelagomonadaceae</taxon>
        <taxon>Aureococcus</taxon>
    </lineage>
</organism>
<feature type="transmembrane region" description="Helical" evidence="3">
    <location>
        <begin position="200"/>
        <end position="222"/>
    </location>
</feature>
<keyword evidence="5" id="KW-1185">Reference proteome</keyword>
<keyword evidence="3" id="KW-0812">Transmembrane</keyword>
<keyword evidence="3" id="KW-0472">Membrane</keyword>
<evidence type="ECO:0000256" key="3">
    <source>
        <dbReference type="SAM" id="Phobius"/>
    </source>
</evidence>
<evidence type="ECO:0008006" key="6">
    <source>
        <dbReference type="Google" id="ProtNLM"/>
    </source>
</evidence>
<dbReference type="Proteomes" id="UP001363151">
    <property type="component" value="Unassembled WGS sequence"/>
</dbReference>
<sequence length="243" mass="26944">MNTLNKLQGYLEEKVIAPVGLDNLATPDEPDDAARAAAARRFAKTASRTRGRAARARDADRRSADDREGLEARVRTLGARLETAEKRAAAPSAREPGGENRTALAAQILKKQALLDDALAAKRALDGRLSAARRDNDALRARLDGLRDDGMDPAGPRRLKQTLKMHRAHPASAQYKVGGFLDDVDQFMVRTLRLLNSAPVFRLVFFTYLVLHHVYMFLVICFHQRHLEQHHGDDAARPNLRGG</sequence>
<feature type="region of interest" description="Disordered" evidence="2">
    <location>
        <begin position="25"/>
        <end position="100"/>
    </location>
</feature>
<comment type="caution">
    <text evidence="4">The sequence shown here is derived from an EMBL/GenBank/DDBJ whole genome shotgun (WGS) entry which is preliminary data.</text>
</comment>
<accession>A0ABR1FS43</accession>
<evidence type="ECO:0000256" key="2">
    <source>
        <dbReference type="SAM" id="MobiDB-lite"/>
    </source>
</evidence>
<protein>
    <recommendedName>
        <fullName evidence="6">Protein CASP</fullName>
    </recommendedName>
</protein>
<evidence type="ECO:0000256" key="1">
    <source>
        <dbReference type="SAM" id="Coils"/>
    </source>
</evidence>
<evidence type="ECO:0000313" key="4">
    <source>
        <dbReference type="EMBL" id="KAK7236856.1"/>
    </source>
</evidence>
<gene>
    <name evidence="4" type="ORF">SO694_000920134</name>
</gene>
<feature type="compositionally biased region" description="Basic residues" evidence="2">
    <location>
        <begin position="41"/>
        <end position="54"/>
    </location>
</feature>
<keyword evidence="1" id="KW-0175">Coiled coil</keyword>
<reference evidence="4 5" key="1">
    <citation type="submission" date="2024-03" db="EMBL/GenBank/DDBJ databases">
        <title>Aureococcus anophagefferens CCMP1851 and Kratosvirus quantuckense: Draft genome of a second virus-susceptible host strain in the model system.</title>
        <authorList>
            <person name="Chase E."/>
            <person name="Truchon A.R."/>
            <person name="Schepens W."/>
            <person name="Wilhelm S.W."/>
        </authorList>
    </citation>
    <scope>NUCLEOTIDE SEQUENCE [LARGE SCALE GENOMIC DNA]</scope>
    <source>
        <strain evidence="4 5">CCMP1851</strain>
    </source>
</reference>
<feature type="compositionally biased region" description="Basic and acidic residues" evidence="2">
    <location>
        <begin position="55"/>
        <end position="74"/>
    </location>
</feature>